<dbReference type="InterPro" id="IPR052798">
    <property type="entry name" value="Giardia_VSA"/>
</dbReference>
<evidence type="ECO:0000256" key="1">
    <source>
        <dbReference type="SAM" id="Phobius"/>
    </source>
</evidence>
<dbReference type="SMART" id="SM00181">
    <property type="entry name" value="EGF"/>
    <property type="match status" value="5"/>
</dbReference>
<dbReference type="Proteomes" id="UP000001548">
    <property type="component" value="Unassembled WGS sequence"/>
</dbReference>
<feature type="domain" description="EGF-like" evidence="2">
    <location>
        <begin position="392"/>
        <end position="432"/>
    </location>
</feature>
<organism evidence="3 4">
    <name type="scientific">Giardia intestinalis (strain ATCC 50803 / WB clone C6)</name>
    <name type="common">Giardia lamblia</name>
    <dbReference type="NCBI Taxonomy" id="184922"/>
    <lineage>
        <taxon>Eukaryota</taxon>
        <taxon>Metamonada</taxon>
        <taxon>Diplomonadida</taxon>
        <taxon>Hexamitidae</taxon>
        <taxon>Giardiinae</taxon>
        <taxon>Giardia</taxon>
    </lineage>
</organism>
<dbReference type="InParanoid" id="A0A644FBH4"/>
<proteinExistence type="predicted"/>
<keyword evidence="1" id="KW-1133">Transmembrane helix</keyword>
<dbReference type="Pfam" id="PF03302">
    <property type="entry name" value="VSP"/>
    <property type="match status" value="2"/>
</dbReference>
<feature type="domain" description="EGF-like" evidence="2">
    <location>
        <begin position="645"/>
        <end position="675"/>
    </location>
</feature>
<feature type="transmembrane region" description="Helical" evidence="1">
    <location>
        <begin position="689"/>
        <end position="713"/>
    </location>
</feature>
<accession>A0A644FBH4</accession>
<gene>
    <name evidence="3" type="ORF">GL50803_0041401</name>
</gene>
<dbReference type="InterPro" id="IPR006212">
    <property type="entry name" value="Furin_repeat"/>
</dbReference>
<feature type="domain" description="EGF-like" evidence="2">
    <location>
        <begin position="355"/>
        <end position="391"/>
    </location>
</feature>
<evidence type="ECO:0000313" key="3">
    <source>
        <dbReference type="EMBL" id="KAE8305958.1"/>
    </source>
</evidence>
<dbReference type="InterPro" id="IPR005127">
    <property type="entry name" value="Giardia_VSP"/>
</dbReference>
<reference evidence="3 4" key="1">
    <citation type="journal article" date="2007" name="Science">
        <title>Genomic minimalism in the early diverging intestinal parasite Giardia lamblia.</title>
        <authorList>
            <person name="Morrison H.G."/>
            <person name="McArthur A.G."/>
            <person name="Gillin F.D."/>
            <person name="Aley S.B."/>
            <person name="Adam R.D."/>
            <person name="Olsen G.J."/>
            <person name="Best A.A."/>
            <person name="Cande W.Z."/>
            <person name="Chen F."/>
            <person name="Cipriano M.J."/>
            <person name="Davids B.J."/>
            <person name="Dawson S.C."/>
            <person name="Elmendorf H.G."/>
            <person name="Hehl A.B."/>
            <person name="Holder M.E."/>
            <person name="Huse S.M."/>
            <person name="Kim U.U."/>
            <person name="Lasek-Nesselquist E."/>
            <person name="Manning G."/>
            <person name="Nigam A."/>
            <person name="Nixon J.E."/>
            <person name="Palm D."/>
            <person name="Passamaneck N.E."/>
            <person name="Prabhu A."/>
            <person name="Reich C.I."/>
            <person name="Reiner D.S."/>
            <person name="Samuelson J."/>
            <person name="Svard S.G."/>
            <person name="Sogin M.L."/>
        </authorList>
    </citation>
    <scope>NUCLEOTIDE SEQUENCE [LARGE SCALE GENOMIC DNA]</scope>
    <source>
        <strain evidence="3 4">WB C6</strain>
    </source>
</reference>
<evidence type="ECO:0000313" key="4">
    <source>
        <dbReference type="Proteomes" id="UP000001548"/>
    </source>
</evidence>
<dbReference type="EMBL" id="AACB03000001">
    <property type="protein sequence ID" value="KAE8305958.1"/>
    <property type="molecule type" value="Genomic_DNA"/>
</dbReference>
<protein>
    <submittedName>
        <fullName evidence="3">VSP</fullName>
    </submittedName>
</protein>
<dbReference type="PANTHER" id="PTHR23275:SF100">
    <property type="entry name" value="EGF-LIKE DOMAIN-CONTAINING PROTEIN"/>
    <property type="match status" value="1"/>
</dbReference>
<dbReference type="SUPFAM" id="SSF57184">
    <property type="entry name" value="Growth factor receptor domain"/>
    <property type="match status" value="3"/>
</dbReference>
<dbReference type="SMART" id="SM00261">
    <property type="entry name" value="FU"/>
    <property type="match status" value="4"/>
</dbReference>
<sequence length="718" mass="72111">MLLIALHLATSILAAPCQPDGDHAASCQTDKCETVGYSEICTECRAGGVPVGGFCWPPGSPQAAAAGCTRADGTALAGSDTACGKCGDGYFLFMGGCYKTSQWSEICTAADKGVCTTCKADAVYLFQNPASPVAPGNECVLCSDVTPRDGVTGVAGCYTCTAPGGGTGAATCTACQGGYATKDGACVQCGPGCLTCESATPTQCTACLGGKFLKGTECVEAGGCGSDSYADPKADECKACATDIAGCAACEYSDATGKPRCTDCNGKLVRTAADGTTTCVEKTDDGCKATDSGLFMKDDATACILCSDTVTEQEKKNQGIVGCKKCSRTGATPPTCTECLEGYIKNTNSGFTCDACGENCATCSEKADKTKCQTCKTGFFLRGGTSPGTCVPCDNPTDGVDGCATCTFAGSLTCNSCKPNYRKEGTNPVKCTKACEDPTACGGTSGACGAVVVDSAGAFSQYCSLCGDPATFPIDGVCTGTKGDNTCANGVCTQCAAGYFLYMGGCYSTQKAPGSHMCKTAEGGRCTAPSENSRYFLVPGASNTDQSVLACENPLGTVIGAGSTAKAYVGVYGCTACTAPAALEAPGMAPATCTACSGNNKPNLAGSGCFTCTIDGCSHCGAGGKCEACTSKDQRPNTDGTKCIPCSIDGCVRCSEENKCGQCGDDYSLEGDKCVSSGANKSSGLSTGAIAGISVAVVVVVAGLVGFLCWWFICRGKA</sequence>
<evidence type="ECO:0000259" key="2">
    <source>
        <dbReference type="SMART" id="SM00181"/>
    </source>
</evidence>
<keyword evidence="1" id="KW-0472">Membrane</keyword>
<dbReference type="InterPro" id="IPR000742">
    <property type="entry name" value="EGF"/>
</dbReference>
<dbReference type="PANTHER" id="PTHR23275">
    <property type="entry name" value="CABRIOLET.-RELATED"/>
    <property type="match status" value="1"/>
</dbReference>
<dbReference type="AlphaFoldDB" id="A0A644FBH4"/>
<feature type="domain" description="EGF-like" evidence="2">
    <location>
        <begin position="141"/>
        <end position="187"/>
    </location>
</feature>
<keyword evidence="1" id="KW-0812">Transmembrane</keyword>
<comment type="caution">
    <text evidence="3">The sequence shown here is derived from an EMBL/GenBank/DDBJ whole genome shotgun (WGS) entry which is preliminary data.</text>
</comment>
<name>A0A644FBH4_GIAIC</name>
<dbReference type="Gene3D" id="2.10.220.10">
    <property type="entry name" value="Hormone Receptor, Insulin-like Growth Factor Receptor 1, Chain A, domain 2"/>
    <property type="match status" value="2"/>
</dbReference>
<dbReference type="InterPro" id="IPR009030">
    <property type="entry name" value="Growth_fac_rcpt_cys_sf"/>
</dbReference>
<dbReference type="CDD" id="cd00064">
    <property type="entry name" value="FU"/>
    <property type="match status" value="1"/>
</dbReference>
<keyword evidence="4" id="KW-1185">Reference proteome</keyword>
<feature type="domain" description="EGF-like" evidence="2">
    <location>
        <begin position="305"/>
        <end position="354"/>
    </location>
</feature>